<evidence type="ECO:0000259" key="2">
    <source>
        <dbReference type="PROSITE" id="PS50097"/>
    </source>
</evidence>
<dbReference type="Ensembl" id="ENSCSAVT00000002634.1">
    <property type="protein sequence ID" value="ENSCSAVP00000002593.1"/>
    <property type="gene ID" value="ENSCSAVG00000001533.1"/>
</dbReference>
<feature type="domain" description="BTB" evidence="2">
    <location>
        <begin position="57"/>
        <end position="127"/>
    </location>
</feature>
<keyword evidence="4" id="KW-1185">Reference proteome</keyword>
<accession>H2YB95</accession>
<dbReference type="AlphaFoldDB" id="H2YB95"/>
<dbReference type="CDD" id="cd18305">
    <property type="entry name" value="BTB_POZ_GCL"/>
    <property type="match status" value="1"/>
</dbReference>
<dbReference type="eggNOG" id="KOG4682">
    <property type="taxonomic scope" value="Eukaryota"/>
</dbReference>
<sequence length="271" mass="30965">MGNILKSTTQSNGQNLKRKLELDESDCSSGVREIKRRKHGSTSKYIYNALFINGENSDITIRAADREWKLHKVYLRQAGYFSGMFQGVWKETDMTVIDLHIPDDNITENSLNSAFGSLYSDDLTISPNLVISVLAAASLIQLEGLMDQCSQVMIESISVENVCEYYHASRVYGQTKVEESCINWLENNLMIKFLNNNLISAIDPELMTRLVSSQELFILQVEMDVYTLLRRWLFLRLNDPGHQVGDKSTISLFFREKYRESGKAFVLTYDG</sequence>
<dbReference type="InterPro" id="IPR011333">
    <property type="entry name" value="SKP1/BTB/POZ_sf"/>
</dbReference>
<reference evidence="4" key="1">
    <citation type="submission" date="2003-08" db="EMBL/GenBank/DDBJ databases">
        <authorList>
            <person name="Birren B."/>
            <person name="Nusbaum C."/>
            <person name="Abebe A."/>
            <person name="Abouelleil A."/>
            <person name="Adekoya E."/>
            <person name="Ait-zahra M."/>
            <person name="Allen N."/>
            <person name="Allen T."/>
            <person name="An P."/>
            <person name="Anderson M."/>
            <person name="Anderson S."/>
            <person name="Arachchi H."/>
            <person name="Armbruster J."/>
            <person name="Bachantsang P."/>
            <person name="Baldwin J."/>
            <person name="Barry A."/>
            <person name="Bayul T."/>
            <person name="Blitshsteyn B."/>
            <person name="Bloom T."/>
            <person name="Blye J."/>
            <person name="Boguslavskiy L."/>
            <person name="Borowsky M."/>
            <person name="Boukhgalter B."/>
            <person name="Brunache A."/>
            <person name="Butler J."/>
            <person name="Calixte N."/>
            <person name="Calvo S."/>
            <person name="Camarata J."/>
            <person name="Campo K."/>
            <person name="Chang J."/>
            <person name="Cheshatsang Y."/>
            <person name="Citroen M."/>
            <person name="Collymore A."/>
            <person name="Considine T."/>
            <person name="Cook A."/>
            <person name="Cooke P."/>
            <person name="Corum B."/>
            <person name="Cuomo C."/>
            <person name="David R."/>
            <person name="Dawoe T."/>
            <person name="Degray S."/>
            <person name="Dodge S."/>
            <person name="Dooley K."/>
            <person name="Dorje P."/>
            <person name="Dorjee K."/>
            <person name="Dorris L."/>
            <person name="Duffey N."/>
            <person name="Dupes A."/>
            <person name="Elkins T."/>
            <person name="Engels R."/>
            <person name="Erickson J."/>
            <person name="Farina A."/>
            <person name="Faro S."/>
            <person name="Ferreira P."/>
            <person name="Fischer H."/>
            <person name="Fitzgerald M."/>
            <person name="Foley K."/>
            <person name="Gage D."/>
            <person name="Galagan J."/>
            <person name="Gearin G."/>
            <person name="Gnerre S."/>
            <person name="Gnirke A."/>
            <person name="Goyette A."/>
            <person name="Graham J."/>
            <person name="Grandbois E."/>
            <person name="Gyaltsen K."/>
            <person name="Hafez N."/>
            <person name="Hagopian D."/>
            <person name="Hagos B."/>
            <person name="Hall J."/>
            <person name="Hatcher B."/>
            <person name="Heller A."/>
            <person name="Higgins H."/>
            <person name="Honan T."/>
            <person name="Horn A."/>
            <person name="Houde N."/>
            <person name="Hughes L."/>
            <person name="Hulme W."/>
            <person name="Husby E."/>
            <person name="Iliev I."/>
            <person name="Jaffe D."/>
            <person name="Jones C."/>
            <person name="Kamal M."/>
            <person name="Kamat A."/>
            <person name="Kamvysselis M."/>
            <person name="Karlsson E."/>
            <person name="Kells C."/>
            <person name="Kieu A."/>
            <person name="Kisner P."/>
            <person name="Kodira C."/>
            <person name="Kulbokas E."/>
            <person name="Labutti K."/>
            <person name="Lama D."/>
            <person name="Landers T."/>
            <person name="Leger J."/>
            <person name="Levine S."/>
            <person name="Lewis D."/>
            <person name="Lewis T."/>
            <person name="Lindblad-toh K."/>
            <person name="Liu X."/>
            <person name="Lokyitsang T."/>
            <person name="Lokyitsang Y."/>
            <person name="Lucien O."/>
            <person name="Lui A."/>
            <person name="Ma L.J."/>
            <person name="Mabbitt R."/>
            <person name="Macdonald J."/>
            <person name="Maclean C."/>
            <person name="Major J."/>
            <person name="Manning J."/>
            <person name="Marabella R."/>
            <person name="Maru K."/>
            <person name="Matthews C."/>
            <person name="Mauceli E."/>
            <person name="Mccarthy M."/>
            <person name="Mcdonough S."/>
            <person name="Mcghee T."/>
            <person name="Meldrim J."/>
            <person name="Meneus L."/>
            <person name="Mesirov J."/>
            <person name="Mihalev A."/>
            <person name="Mihova T."/>
            <person name="Mikkelsen T."/>
            <person name="Mlenga V."/>
            <person name="Moru K."/>
            <person name="Mozes J."/>
            <person name="Mulrain L."/>
            <person name="Munson G."/>
            <person name="Naylor J."/>
            <person name="Newes C."/>
            <person name="Nguyen C."/>
            <person name="Nguyen N."/>
            <person name="Nguyen T."/>
            <person name="Nicol R."/>
            <person name="Nielsen C."/>
            <person name="Nizzari M."/>
            <person name="Norbu C."/>
            <person name="Norbu N."/>
            <person name="O'donnell P."/>
            <person name="Okoawo O."/>
            <person name="O'leary S."/>
            <person name="Omotosho B."/>
            <person name="O'neill K."/>
            <person name="Osman S."/>
            <person name="Parker S."/>
            <person name="Perrin D."/>
            <person name="Phunkhang P."/>
            <person name="Piqani B."/>
            <person name="Purcell S."/>
            <person name="Rachupka T."/>
            <person name="Ramasamy U."/>
            <person name="Rameau R."/>
            <person name="Ray V."/>
            <person name="Raymond C."/>
            <person name="Retta R."/>
            <person name="Richardson S."/>
            <person name="Rise C."/>
            <person name="Rodriguez J."/>
            <person name="Rogers J."/>
            <person name="Rogov P."/>
            <person name="Rutman M."/>
            <person name="Schupbach R."/>
            <person name="Seaman C."/>
            <person name="Settipalli S."/>
            <person name="Sharpe T."/>
            <person name="Sheridan J."/>
            <person name="Sherpa N."/>
            <person name="Shi J."/>
            <person name="Smirnov S."/>
            <person name="Smith C."/>
            <person name="Sougnez C."/>
            <person name="Spencer B."/>
            <person name="Stalker J."/>
            <person name="Stange-thomann N."/>
            <person name="Stavropoulos S."/>
            <person name="Stetson K."/>
            <person name="Stone C."/>
            <person name="Stone S."/>
            <person name="Stubbs M."/>
            <person name="Talamas J."/>
            <person name="Tchuinga P."/>
            <person name="Tenzing P."/>
            <person name="Tesfaye S."/>
            <person name="Theodore J."/>
            <person name="Thoulutsang Y."/>
            <person name="Topham K."/>
            <person name="Towey S."/>
            <person name="Tsamla T."/>
            <person name="Tsomo N."/>
            <person name="Vallee D."/>
            <person name="Vassiliev H."/>
            <person name="Venkataraman V."/>
            <person name="Vinson J."/>
            <person name="Vo A."/>
            <person name="Wade C."/>
            <person name="Wang S."/>
            <person name="Wangchuk T."/>
            <person name="Wangdi T."/>
            <person name="Whittaker C."/>
            <person name="Wilkinson J."/>
            <person name="Wu Y."/>
            <person name="Wyman D."/>
            <person name="Yadav S."/>
            <person name="Yang S."/>
            <person name="Yang X."/>
            <person name="Yeager S."/>
            <person name="Yee E."/>
            <person name="Young G."/>
            <person name="Zainoun J."/>
            <person name="Zembeck L."/>
            <person name="Zimmer A."/>
            <person name="Zody M."/>
            <person name="Lander E."/>
        </authorList>
    </citation>
    <scope>NUCLEOTIDE SEQUENCE [LARGE SCALE GENOMIC DNA]</scope>
</reference>
<dbReference type="PROSITE" id="PS50097">
    <property type="entry name" value="BTB"/>
    <property type="match status" value="1"/>
</dbReference>
<dbReference type="SMART" id="SM00225">
    <property type="entry name" value="BTB"/>
    <property type="match status" value="1"/>
</dbReference>
<protein>
    <recommendedName>
        <fullName evidence="2">BTB domain-containing protein</fullName>
    </recommendedName>
</protein>
<reference evidence="3" key="3">
    <citation type="submission" date="2025-09" db="UniProtKB">
        <authorList>
            <consortium name="Ensembl"/>
        </authorList>
    </citation>
    <scope>IDENTIFICATION</scope>
</reference>
<dbReference type="FunCoup" id="H2YB95">
    <property type="interactions" value="211"/>
</dbReference>
<dbReference type="InParanoid" id="H2YB95"/>
<dbReference type="OMA" id="KQCTWRW"/>
<dbReference type="Gene3D" id="3.30.710.10">
    <property type="entry name" value="Potassium Channel Kv1.1, Chain A"/>
    <property type="match status" value="1"/>
</dbReference>
<dbReference type="Proteomes" id="UP000007875">
    <property type="component" value="Unassembled WGS sequence"/>
</dbReference>
<dbReference type="SUPFAM" id="SSF54695">
    <property type="entry name" value="POZ domain"/>
    <property type="match status" value="1"/>
</dbReference>
<name>H2YB95_CIOSA</name>
<keyword evidence="1" id="KW-0217">Developmental protein</keyword>
<evidence type="ECO:0000313" key="3">
    <source>
        <dbReference type="Ensembl" id="ENSCSAVP00000002593.1"/>
    </source>
</evidence>
<proteinExistence type="predicted"/>
<dbReference type="GeneTree" id="ENSGT00940000168453"/>
<dbReference type="PANTHER" id="PTHR23231">
    <property type="entry name" value="GERM CELL-LESS PROTEIN"/>
    <property type="match status" value="1"/>
</dbReference>
<evidence type="ECO:0000256" key="1">
    <source>
        <dbReference type="ARBA" id="ARBA00022473"/>
    </source>
</evidence>
<dbReference type="InterPro" id="IPR000210">
    <property type="entry name" value="BTB/POZ_dom"/>
</dbReference>
<dbReference type="HOGENOM" id="CLU_1028683_0_0_1"/>
<organism evidence="3 4">
    <name type="scientific">Ciona savignyi</name>
    <name type="common">Pacific transparent sea squirt</name>
    <dbReference type="NCBI Taxonomy" id="51511"/>
    <lineage>
        <taxon>Eukaryota</taxon>
        <taxon>Metazoa</taxon>
        <taxon>Chordata</taxon>
        <taxon>Tunicata</taxon>
        <taxon>Ascidiacea</taxon>
        <taxon>Phlebobranchia</taxon>
        <taxon>Cionidae</taxon>
        <taxon>Ciona</taxon>
    </lineage>
</organism>
<dbReference type="Pfam" id="PF00651">
    <property type="entry name" value="BTB"/>
    <property type="match status" value="1"/>
</dbReference>
<dbReference type="GO" id="GO:0007281">
    <property type="term" value="P:germ cell development"/>
    <property type="evidence" value="ECO:0007669"/>
    <property type="project" value="InterPro"/>
</dbReference>
<reference evidence="3" key="2">
    <citation type="submission" date="2025-08" db="UniProtKB">
        <authorList>
            <consortium name="Ensembl"/>
        </authorList>
    </citation>
    <scope>IDENTIFICATION</scope>
</reference>
<dbReference type="PANTHER" id="PTHR23231:SF17">
    <property type="entry name" value="BTB DOMAIN-CONTAINING PROTEIN"/>
    <property type="match status" value="1"/>
</dbReference>
<evidence type="ECO:0000313" key="4">
    <source>
        <dbReference type="Proteomes" id="UP000007875"/>
    </source>
</evidence>
<dbReference type="InterPro" id="IPR043380">
    <property type="entry name" value="Gcl-like"/>
</dbReference>